<comment type="caution">
    <text evidence="1">The sequence shown here is derived from an EMBL/GenBank/DDBJ whole genome shotgun (WGS) entry which is preliminary data.</text>
</comment>
<dbReference type="Proteomes" id="UP000037043">
    <property type="component" value="Unassembled WGS sequence"/>
</dbReference>
<sequence>MGWQKLDVWLFGLCSSNRFTEIRIEVHRLIGVDKVRGIYMIDKAIQIDDLTALRVGFKEFLNTNYKQLSYKDIICSEAFYIFRYDFGIEPIEVLSSEDGIERYRTKLMEHFSDRGRKNPKSDAYTYCRNIKLLKEYVTGNTVSLSVGKGEKEVATRILRKNRNREDIPRPSEDEVIKYLELWDNLENYKFQEAALDKLFFVTYPSNTLMEDVLVKVSTLNDFYSTNIFAAYKVAKHIISLDIDERLKNGDITLVDDIAKIEMDNGNIKNFYSFASKYCSHHKPLDFPIYDSFVDTLLKYFRDKDNFYKFKNEDLKDYVKFKNILIEFQRYYGLEQFNLKKIDKYLWLLGKEKFPKNYGKSK</sequence>
<gene>
    <name evidence="1" type="ORF">CLHOM_24600</name>
</gene>
<protein>
    <submittedName>
        <fullName evidence="1">Uncharacterized protein</fullName>
    </submittedName>
</protein>
<dbReference type="EMBL" id="LHUR01000027">
    <property type="protein sequence ID" value="KOA19354.1"/>
    <property type="molecule type" value="Genomic_DNA"/>
</dbReference>
<organism evidence="1 2">
    <name type="scientific">Clostridium homopropionicum DSM 5847</name>
    <dbReference type="NCBI Taxonomy" id="1121318"/>
    <lineage>
        <taxon>Bacteria</taxon>
        <taxon>Bacillati</taxon>
        <taxon>Bacillota</taxon>
        <taxon>Clostridia</taxon>
        <taxon>Eubacteriales</taxon>
        <taxon>Clostridiaceae</taxon>
        <taxon>Clostridium</taxon>
    </lineage>
</organism>
<keyword evidence="2" id="KW-1185">Reference proteome</keyword>
<dbReference type="STRING" id="36844.SAMN04488501_106220"/>
<dbReference type="PATRIC" id="fig|1121318.3.peg.2477"/>
<name>A0A0L6Z8R5_9CLOT</name>
<proteinExistence type="predicted"/>
<reference evidence="2" key="1">
    <citation type="submission" date="2015-08" db="EMBL/GenBank/DDBJ databases">
        <title>Genome sequence of the strict anaerobe Clostridium homopropionicum LuHBu1 (DSM 5847T).</title>
        <authorList>
            <person name="Poehlein A."/>
            <person name="Beck M."/>
            <person name="Schiel-Bengelsdorf B."/>
            <person name="Bengelsdorf F.R."/>
            <person name="Daniel R."/>
            <person name="Duerre P."/>
        </authorList>
    </citation>
    <scope>NUCLEOTIDE SEQUENCE [LARGE SCALE GENOMIC DNA]</scope>
    <source>
        <strain evidence="2">DSM 5847</strain>
    </source>
</reference>
<dbReference type="AlphaFoldDB" id="A0A0L6Z8R5"/>
<evidence type="ECO:0000313" key="2">
    <source>
        <dbReference type="Proteomes" id="UP000037043"/>
    </source>
</evidence>
<accession>A0A0L6Z8R5</accession>
<evidence type="ECO:0000313" key="1">
    <source>
        <dbReference type="EMBL" id="KOA19354.1"/>
    </source>
</evidence>